<feature type="transmembrane region" description="Helical" evidence="6">
    <location>
        <begin position="310"/>
        <end position="327"/>
    </location>
</feature>
<evidence type="ECO:0000313" key="9">
    <source>
        <dbReference type="Proteomes" id="UP000033358"/>
    </source>
</evidence>
<dbReference type="Pfam" id="PF03772">
    <property type="entry name" value="Competence"/>
    <property type="match status" value="1"/>
</dbReference>
<dbReference type="InterPro" id="IPR052159">
    <property type="entry name" value="Competence_DNA_uptake"/>
</dbReference>
<sequence length="603" mass="67480">MIILAALFNKSIVFVILFYIALGFLITQTRAISLKAPILSAEIKFCHITGIISDISIVSNGKKIIIDDPVIKNQDIRLKKLKLLAKTSLNNAKPGDEISIMANINKPPAQITQDGYDFALRSYFEQIGAVGYAISEAKILKKAKNNNIMSKVGKFRSKMLSDINGIIGPKTGNIASALMIGEYNGIEEKILTNMRIAGISHILSVSGMHLSLMAMICYFASRIIINLLYSYTAKLHSKKIASIIALLGSFAYLLISGLQVAAIRSFIMVAMTIFAVMFDRINSAMRSIFLAGLLILIISPQNILNPSFQMSFAAVIALIASYSYYISKFPMQDNIYSKIRLYFISTTFSSIIAGAATAPYVIYHFNQFSTYSVLANLLAVPLTSFIIMPCVILGFILYPLNLLKLALIPMSWAISKMIVIADYISGLPYASINIPHMSTLTLALISIGGLIYCLFKDHYRLFGVIPMIIGVVLMIAAPRPILIIDGKTKIFAYFDEDNQMILSSKKLGKFTKNLWLKYMGTDNVSYYTDNNEFFYKEGEYCHYIYNNSHLKFTCDDKKYLHLTGKPEFLNEKLNISDDFTTDFIYLKNGYIVAKSITKKNRPW</sequence>
<feature type="transmembrane region" description="Helical" evidence="6">
    <location>
        <begin position="436"/>
        <end position="455"/>
    </location>
</feature>
<dbReference type="GO" id="GO:0005886">
    <property type="term" value="C:plasma membrane"/>
    <property type="evidence" value="ECO:0007669"/>
    <property type="project" value="UniProtKB-SubCell"/>
</dbReference>
<dbReference type="PANTHER" id="PTHR30619:SF1">
    <property type="entry name" value="RECOMBINATION PROTEIN 2"/>
    <property type="match status" value="1"/>
</dbReference>
<feature type="transmembrane region" description="Helical" evidence="6">
    <location>
        <begin position="339"/>
        <end position="362"/>
    </location>
</feature>
<dbReference type="NCBIfam" id="TIGR00360">
    <property type="entry name" value="ComEC_N-term"/>
    <property type="match status" value="1"/>
</dbReference>
<evidence type="ECO:0000259" key="7">
    <source>
        <dbReference type="Pfam" id="PF03772"/>
    </source>
</evidence>
<comment type="caution">
    <text evidence="8">The sequence shown here is derived from an EMBL/GenBank/DDBJ whole genome shotgun (WGS) entry which is preliminary data.</text>
</comment>
<feature type="transmembrane region" description="Helical" evidence="6">
    <location>
        <begin position="6"/>
        <end position="26"/>
    </location>
</feature>
<dbReference type="PATRIC" id="fig|1607817.3.peg.875"/>
<dbReference type="EMBL" id="JYHA01000146">
    <property type="protein sequence ID" value="KKB96043.1"/>
    <property type="molecule type" value="Genomic_DNA"/>
</dbReference>
<evidence type="ECO:0000256" key="6">
    <source>
        <dbReference type="SAM" id="Phobius"/>
    </source>
</evidence>
<evidence type="ECO:0000256" key="2">
    <source>
        <dbReference type="ARBA" id="ARBA00022475"/>
    </source>
</evidence>
<dbReference type="InterPro" id="IPR004477">
    <property type="entry name" value="ComEC_N"/>
</dbReference>
<evidence type="ECO:0000256" key="3">
    <source>
        <dbReference type="ARBA" id="ARBA00022692"/>
    </source>
</evidence>
<keyword evidence="2" id="KW-1003">Cell membrane</keyword>
<name>A0A0F5MMJ8_9RICK</name>
<dbReference type="AlphaFoldDB" id="A0A0F5MMJ8"/>
<evidence type="ECO:0000256" key="4">
    <source>
        <dbReference type="ARBA" id="ARBA00022989"/>
    </source>
</evidence>
<evidence type="ECO:0000313" key="8">
    <source>
        <dbReference type="EMBL" id="KKB96043.1"/>
    </source>
</evidence>
<evidence type="ECO:0000256" key="5">
    <source>
        <dbReference type="ARBA" id="ARBA00023136"/>
    </source>
</evidence>
<organism evidence="8 9">
    <name type="scientific">Candidatus Arcanibacter lacustris</name>
    <dbReference type="NCBI Taxonomy" id="1607817"/>
    <lineage>
        <taxon>Bacteria</taxon>
        <taxon>Pseudomonadati</taxon>
        <taxon>Pseudomonadota</taxon>
        <taxon>Alphaproteobacteria</taxon>
        <taxon>Rickettsiales</taxon>
        <taxon>Candidatus Arcanibacter</taxon>
    </lineage>
</organism>
<keyword evidence="9" id="KW-1185">Reference proteome</keyword>
<keyword evidence="3 6" id="KW-0812">Transmembrane</keyword>
<dbReference type="PANTHER" id="PTHR30619">
    <property type="entry name" value="DNA INTERNALIZATION/COMPETENCE PROTEIN COMEC/REC2"/>
    <property type="match status" value="1"/>
</dbReference>
<evidence type="ECO:0000256" key="1">
    <source>
        <dbReference type="ARBA" id="ARBA00004651"/>
    </source>
</evidence>
<feature type="transmembrane region" description="Helical" evidence="6">
    <location>
        <begin position="374"/>
        <end position="398"/>
    </location>
</feature>
<feature type="transmembrane region" description="Helical" evidence="6">
    <location>
        <begin position="462"/>
        <end position="482"/>
    </location>
</feature>
<gene>
    <name evidence="8" type="ORF">SZ25_00875</name>
</gene>
<keyword evidence="5 6" id="KW-0472">Membrane</keyword>
<comment type="subcellular location">
    <subcellularLocation>
        <location evidence="1">Cell membrane</location>
        <topology evidence="1">Multi-pass membrane protein</topology>
    </subcellularLocation>
</comment>
<feature type="transmembrane region" description="Helical" evidence="6">
    <location>
        <begin position="243"/>
        <end position="276"/>
    </location>
</feature>
<protein>
    <submittedName>
        <fullName evidence="8">ComEC family competence protein</fullName>
    </submittedName>
</protein>
<accession>A0A0F5MMJ8</accession>
<keyword evidence="4 6" id="KW-1133">Transmembrane helix</keyword>
<dbReference type="Proteomes" id="UP000033358">
    <property type="component" value="Unassembled WGS sequence"/>
</dbReference>
<feature type="transmembrane region" description="Helical" evidence="6">
    <location>
        <begin position="210"/>
        <end position="231"/>
    </location>
</feature>
<feature type="transmembrane region" description="Helical" evidence="6">
    <location>
        <begin position="405"/>
        <end position="424"/>
    </location>
</feature>
<reference evidence="8 9" key="1">
    <citation type="submission" date="2015-02" db="EMBL/GenBank/DDBJ databases">
        <title>Single cell genomics of a rare environmental alphaproteobacterium provides unique insights into Rickettsiaceae evolution.</title>
        <authorList>
            <person name="Martijn J."/>
            <person name="Schulz F."/>
            <person name="Zaremba-Niedzwiedzka K."/>
            <person name="Viklund J."/>
            <person name="Stepanauskas R."/>
            <person name="Andersson S.G.E."/>
            <person name="Horn M."/>
            <person name="Guy L."/>
            <person name="Ettema T.J.G."/>
        </authorList>
    </citation>
    <scope>NUCLEOTIDE SEQUENCE [LARGE SCALE GENOMIC DNA]</scope>
    <source>
        <strain evidence="8 9">SCGC AAA041-L04</strain>
    </source>
</reference>
<feature type="domain" description="ComEC/Rec2-related protein" evidence="7">
    <location>
        <begin position="178"/>
        <end position="455"/>
    </location>
</feature>
<feature type="transmembrane region" description="Helical" evidence="6">
    <location>
        <begin position="288"/>
        <end position="304"/>
    </location>
</feature>
<proteinExistence type="predicted"/>